<sequence>MDLLSSKIPLTLITGFLLLSLGFSDPFKDLNIDFLLNETAEPKSTKKIKTTKKSKEKSFQEVVE</sequence>
<proteinExistence type="predicted"/>
<feature type="region of interest" description="Disordered" evidence="1">
    <location>
        <begin position="45"/>
        <end position="64"/>
    </location>
</feature>
<reference evidence="2" key="1">
    <citation type="submission" date="2018-05" db="EMBL/GenBank/DDBJ databases">
        <authorList>
            <person name="Lanie J.A."/>
            <person name="Ng W.-L."/>
            <person name="Kazmierczak K.M."/>
            <person name="Andrzejewski T.M."/>
            <person name="Davidsen T.M."/>
            <person name="Wayne K.J."/>
            <person name="Tettelin H."/>
            <person name="Glass J.I."/>
            <person name="Rusch D."/>
            <person name="Podicherti R."/>
            <person name="Tsui H.-C.T."/>
            <person name="Winkler M.E."/>
        </authorList>
    </citation>
    <scope>NUCLEOTIDE SEQUENCE</scope>
</reference>
<accession>A0A382PXM6</accession>
<feature type="compositionally biased region" description="Basic residues" evidence="1">
    <location>
        <begin position="45"/>
        <end position="55"/>
    </location>
</feature>
<organism evidence="2">
    <name type="scientific">marine metagenome</name>
    <dbReference type="NCBI Taxonomy" id="408172"/>
    <lineage>
        <taxon>unclassified sequences</taxon>
        <taxon>metagenomes</taxon>
        <taxon>ecological metagenomes</taxon>
    </lineage>
</organism>
<gene>
    <name evidence="2" type="ORF">METZ01_LOCUS330948</name>
</gene>
<name>A0A382PXM6_9ZZZZ</name>
<evidence type="ECO:0000313" key="2">
    <source>
        <dbReference type="EMBL" id="SVC78094.1"/>
    </source>
</evidence>
<dbReference type="EMBL" id="UINC01110528">
    <property type="protein sequence ID" value="SVC78094.1"/>
    <property type="molecule type" value="Genomic_DNA"/>
</dbReference>
<evidence type="ECO:0000256" key="1">
    <source>
        <dbReference type="SAM" id="MobiDB-lite"/>
    </source>
</evidence>
<dbReference type="AlphaFoldDB" id="A0A382PXM6"/>
<feature type="non-terminal residue" evidence="2">
    <location>
        <position position="64"/>
    </location>
</feature>
<protein>
    <submittedName>
        <fullName evidence="2">Uncharacterized protein</fullName>
    </submittedName>
</protein>